<feature type="domain" description="CagE TrbE VirB component of type IV transporter system central" evidence="2">
    <location>
        <begin position="154"/>
        <end position="349"/>
    </location>
</feature>
<gene>
    <name evidence="3" type="primary">virB4</name>
    <name evidence="3" type="ORF">ALFBHDGB_00055</name>
</gene>
<dbReference type="InterPro" id="IPR018145">
    <property type="entry name" value="CagE_TrbE_VirB_cntrl_dom"/>
</dbReference>
<dbReference type="InterPro" id="IPR027417">
    <property type="entry name" value="P-loop_NTPase"/>
</dbReference>
<reference evidence="3" key="1">
    <citation type="submission" date="2018-08" db="EMBL/GenBank/DDBJ databases">
        <title>Complete nucleotide sequence of a novel plasmid backbone p1011 carring blaKPC gene in ST463 Pseudomonas aeruginoea.</title>
        <authorList>
            <person name="Hu Y."/>
            <person name="Zhang R."/>
        </authorList>
    </citation>
    <scope>NUCLEOTIDE SEQUENCE</scope>
    <source>
        <strain evidence="3">1011</strain>
        <plasmid evidence="3">p1011-KPC2</plasmid>
    </source>
</reference>
<dbReference type="InterPro" id="IPR051162">
    <property type="entry name" value="T4SS_component"/>
</dbReference>
<dbReference type="Gene3D" id="3.40.50.300">
    <property type="entry name" value="P-loop containing nucleotide triphosphate hydrolases"/>
    <property type="match status" value="1"/>
</dbReference>
<dbReference type="SUPFAM" id="SSF52540">
    <property type="entry name" value="P-loop containing nucleoside triphosphate hydrolases"/>
    <property type="match status" value="1"/>
</dbReference>
<keyword evidence="3" id="KW-0614">Plasmid</keyword>
<dbReference type="Pfam" id="PF03135">
    <property type="entry name" value="CagE_TrbE_VirB"/>
    <property type="match status" value="1"/>
</dbReference>
<geneLocation type="plasmid" evidence="3">
    <name>p1011-KPC2</name>
</geneLocation>
<dbReference type="Gene3D" id="1.10.8.730">
    <property type="match status" value="1"/>
</dbReference>
<name>A0A3S5XHH5_PSEAI</name>
<accession>A0A3S5XHH5</accession>
<sequence length="811" mass="90933">MPAEALAPLMKYHVHEHMVTLTGNRLLSLIRLKGVSHETRDKADLDQLFHRLNRYFFTLGKKEGKSLMLQTYVTKSQLELDGEYQLDLPVLQEFVDAYVRPFKQGSYREVSYHLAVILKYRDLDDGIRRMQDLLITSISMLKRFEPVLLGVEETETGAFYSQIGRFYSLLFNGREQAVRLSDTRLGEAIIDSVTSFGAYDFVENRPNHGGRRFATTYDLRDYPSEGSRPGMWDEAIEQPLDFTLVQAFMFEERNEIKRNFKKQIADLASVEGESKQTDELDDAASEIAQGIKSFGRYHASLIVYGDTPDEAITNGSKMESLFSAKDATFVRSTLSNVYTWYTQFPGVTQAMYPMMKSTENLACGFSLHATPSGKARGNPIGDGSALVPMRTLSDGMFLLNAHDSPPGQNNLGEKLPGHLAVTGMTGAGKTTLEAVLLTFFSRWKSMLFGIDYNHSLENLLRALGTQYFAIDPGVSTGLNPFQLQDTPQLRQFLLDVVITCAGGMKKEDGSGGLVDEVEEREIQASIDAVMAHSTVEHRGMSLLLQNITPRGGNCLHTRLSRWCRLRADGGREGSCAWVLDSPRNLFDPTAYQRLAFDCTHILKKEYVSRHPAEMEVLLKTLFFMKRLMHQTQPGSLLLNFVAEYWAPLSFESTAELIKEVLKAGRLRGEILMMDTQSPEDALATPYAPAVVQQVVTSIWLANDKATAESYAKFGIEGRLFEAVAEQDPYDRQAVVVQGPRSVRLKMDLSTHTEVRDELKYWLPLLSTTTENAAVAARIRAELGTDDPAVWVKPFLDEMQRQSLVTEGEGEG</sequence>
<evidence type="ECO:0000259" key="2">
    <source>
        <dbReference type="Pfam" id="PF03135"/>
    </source>
</evidence>
<dbReference type="PANTHER" id="PTHR30121">
    <property type="entry name" value="UNCHARACTERIZED PROTEIN YJGR-RELATED"/>
    <property type="match status" value="1"/>
</dbReference>
<evidence type="ECO:0000256" key="1">
    <source>
        <dbReference type="ARBA" id="ARBA00006512"/>
    </source>
</evidence>
<protein>
    <submittedName>
        <fullName evidence="3">Type IV secretion system protein virB4</fullName>
    </submittedName>
</protein>
<dbReference type="EMBL" id="MH734334">
    <property type="protein sequence ID" value="AZZ88913.1"/>
    <property type="molecule type" value="Genomic_DNA"/>
</dbReference>
<evidence type="ECO:0000313" key="3">
    <source>
        <dbReference type="EMBL" id="AZZ88913.1"/>
    </source>
</evidence>
<dbReference type="AlphaFoldDB" id="A0A3S5XHH5"/>
<proteinExistence type="inferred from homology"/>
<organism evidence="3">
    <name type="scientific">Pseudomonas aeruginosa</name>
    <dbReference type="NCBI Taxonomy" id="287"/>
    <lineage>
        <taxon>Bacteria</taxon>
        <taxon>Pseudomonadati</taxon>
        <taxon>Pseudomonadota</taxon>
        <taxon>Gammaproteobacteria</taxon>
        <taxon>Pseudomonadales</taxon>
        <taxon>Pseudomonadaceae</taxon>
        <taxon>Pseudomonas</taxon>
    </lineage>
</organism>
<dbReference type="PANTHER" id="PTHR30121:SF6">
    <property type="entry name" value="SLR6007 PROTEIN"/>
    <property type="match status" value="1"/>
</dbReference>
<dbReference type="GO" id="GO:0005524">
    <property type="term" value="F:ATP binding"/>
    <property type="evidence" value="ECO:0007669"/>
    <property type="project" value="InterPro"/>
</dbReference>
<comment type="similarity">
    <text evidence="1">Belongs to the TrbE/VirB4 family.</text>
</comment>